<evidence type="ECO:0000256" key="1">
    <source>
        <dbReference type="ARBA" id="ARBA00007118"/>
    </source>
</evidence>
<keyword evidence="3" id="KW-0560">Oxidoreductase</keyword>
<evidence type="ECO:0000313" key="7">
    <source>
        <dbReference type="EMBL" id="SDO65381.1"/>
    </source>
</evidence>
<keyword evidence="4" id="KW-0408">Iron</keyword>
<evidence type="ECO:0000256" key="5">
    <source>
        <dbReference type="ARBA" id="ARBA00023014"/>
    </source>
</evidence>
<reference evidence="7 8" key="1">
    <citation type="submission" date="2016-10" db="EMBL/GenBank/DDBJ databases">
        <authorList>
            <person name="de Groot N.N."/>
        </authorList>
    </citation>
    <scope>NUCLEOTIDE SEQUENCE [LARGE SCALE GENOMIC DNA]</scope>
    <source>
        <strain evidence="7 8">DSM 12272</strain>
    </source>
</reference>
<dbReference type="EMBL" id="FNJM01000001">
    <property type="protein sequence ID" value="SDO65381.1"/>
    <property type="molecule type" value="Genomic_DNA"/>
</dbReference>
<comment type="similarity">
    <text evidence="1">Belongs to the nitroreductase family.</text>
</comment>
<dbReference type="Proteomes" id="UP000198597">
    <property type="component" value="Unassembled WGS sequence"/>
</dbReference>
<evidence type="ECO:0000256" key="4">
    <source>
        <dbReference type="ARBA" id="ARBA00023004"/>
    </source>
</evidence>
<dbReference type="Pfam" id="PF13237">
    <property type="entry name" value="Fer4_10"/>
    <property type="match status" value="1"/>
</dbReference>
<feature type="domain" description="4Fe-4S ferredoxin-type" evidence="6">
    <location>
        <begin position="29"/>
        <end position="58"/>
    </location>
</feature>
<dbReference type="GO" id="GO:0051536">
    <property type="term" value="F:iron-sulfur cluster binding"/>
    <property type="evidence" value="ECO:0007669"/>
    <property type="project" value="UniProtKB-KW"/>
</dbReference>
<sequence length="273" mass="30717">MMNVNKEKCIACQLCIKDCPVRDIELVDGKAKVKNINCIKCGHCIAICPKDAVSTDDYNMDEVKEYNKETFDINADNLLNSIKFRRSVRHFKNKEVEIEKLSKIIEAGRFTQTGINSQNVSYVVVKEGIEELKVMGLESLNEAGKGILANLTPETMVYKRYAQIWMNMYESYKKDPTIRDGLFFNAPAIILVVSDSEVNAGLASSNMELMTNALGLGTFFSGFFIKAAQGNKSIMNYLGLDENKKIVTCMVIGYPSVKYSRTVPRKNANILWK</sequence>
<dbReference type="OrthoDB" id="368873at2"/>
<accession>A0A1H0LBM1</accession>
<organism evidence="7 8">
    <name type="scientific">Clostridium gasigenes</name>
    <dbReference type="NCBI Taxonomy" id="94869"/>
    <lineage>
        <taxon>Bacteria</taxon>
        <taxon>Bacillati</taxon>
        <taxon>Bacillota</taxon>
        <taxon>Clostridia</taxon>
        <taxon>Eubacteriales</taxon>
        <taxon>Clostridiaceae</taxon>
        <taxon>Clostridium</taxon>
    </lineage>
</organism>
<name>A0A1H0LBM1_9CLOT</name>
<evidence type="ECO:0000256" key="3">
    <source>
        <dbReference type="ARBA" id="ARBA00023002"/>
    </source>
</evidence>
<dbReference type="InterPro" id="IPR017896">
    <property type="entry name" value="4Fe4S_Fe-S-bd"/>
</dbReference>
<keyword evidence="8" id="KW-1185">Reference proteome</keyword>
<dbReference type="RefSeq" id="WP_089964695.1">
    <property type="nucleotide sequence ID" value="NZ_FNJM01000001.1"/>
</dbReference>
<evidence type="ECO:0000256" key="2">
    <source>
        <dbReference type="ARBA" id="ARBA00022723"/>
    </source>
</evidence>
<dbReference type="CDD" id="cd02143">
    <property type="entry name" value="nitroreductase_FeS-like"/>
    <property type="match status" value="1"/>
</dbReference>
<evidence type="ECO:0000313" key="8">
    <source>
        <dbReference type="Proteomes" id="UP000198597"/>
    </source>
</evidence>
<dbReference type="STRING" id="94869.SAMN04488529_10147"/>
<dbReference type="Gene3D" id="3.30.70.20">
    <property type="match status" value="1"/>
</dbReference>
<keyword evidence="2" id="KW-0479">Metal-binding</keyword>
<dbReference type="GO" id="GO:0016491">
    <property type="term" value="F:oxidoreductase activity"/>
    <property type="evidence" value="ECO:0007669"/>
    <property type="project" value="UniProtKB-KW"/>
</dbReference>
<dbReference type="InterPro" id="IPR017900">
    <property type="entry name" value="4Fe4S_Fe_S_CS"/>
</dbReference>
<dbReference type="Pfam" id="PF00881">
    <property type="entry name" value="Nitroreductase"/>
    <property type="match status" value="1"/>
</dbReference>
<dbReference type="AlphaFoldDB" id="A0A1H0LBM1"/>
<protein>
    <submittedName>
        <fullName evidence="7">Nitroreductase</fullName>
    </submittedName>
</protein>
<dbReference type="SUPFAM" id="SSF55469">
    <property type="entry name" value="FMN-dependent nitroreductase-like"/>
    <property type="match status" value="1"/>
</dbReference>
<dbReference type="InterPro" id="IPR029479">
    <property type="entry name" value="Nitroreductase"/>
</dbReference>
<dbReference type="GO" id="GO:0046872">
    <property type="term" value="F:metal ion binding"/>
    <property type="evidence" value="ECO:0007669"/>
    <property type="project" value="UniProtKB-KW"/>
</dbReference>
<dbReference type="Gene3D" id="3.40.109.10">
    <property type="entry name" value="NADH Oxidase"/>
    <property type="match status" value="1"/>
</dbReference>
<keyword evidence="5" id="KW-0411">Iron-sulfur</keyword>
<gene>
    <name evidence="7" type="ORF">SAMN04488529_10147</name>
</gene>
<feature type="domain" description="4Fe-4S ferredoxin-type" evidence="6">
    <location>
        <begin position="1"/>
        <end position="28"/>
    </location>
</feature>
<dbReference type="PANTHER" id="PTHR43673:SF10">
    <property type="entry name" value="NADH DEHYDROGENASE_NAD(P)H NITROREDUCTASE XCC3605-RELATED"/>
    <property type="match status" value="1"/>
</dbReference>
<proteinExistence type="inferred from homology"/>
<evidence type="ECO:0000259" key="6">
    <source>
        <dbReference type="PROSITE" id="PS51379"/>
    </source>
</evidence>
<dbReference type="InterPro" id="IPR000415">
    <property type="entry name" value="Nitroreductase-like"/>
</dbReference>
<dbReference type="PROSITE" id="PS51379">
    <property type="entry name" value="4FE4S_FER_2"/>
    <property type="match status" value="2"/>
</dbReference>
<dbReference type="SUPFAM" id="SSF54862">
    <property type="entry name" value="4Fe-4S ferredoxins"/>
    <property type="match status" value="1"/>
</dbReference>
<dbReference type="PANTHER" id="PTHR43673">
    <property type="entry name" value="NAD(P)H NITROREDUCTASE YDGI-RELATED"/>
    <property type="match status" value="1"/>
</dbReference>
<dbReference type="PROSITE" id="PS00198">
    <property type="entry name" value="4FE4S_FER_1"/>
    <property type="match status" value="1"/>
</dbReference>